<evidence type="ECO:0000256" key="1">
    <source>
        <dbReference type="ARBA" id="ARBA00022801"/>
    </source>
</evidence>
<dbReference type="Pfam" id="PF07859">
    <property type="entry name" value="Abhydrolase_3"/>
    <property type="match status" value="1"/>
</dbReference>
<name>A0A173N0F4_CLOCL</name>
<gene>
    <name evidence="3" type="primary">Lip3</name>
</gene>
<evidence type="ECO:0000259" key="2">
    <source>
        <dbReference type="Pfam" id="PF07859"/>
    </source>
</evidence>
<dbReference type="InterPro" id="IPR013094">
    <property type="entry name" value="AB_hydrolase_3"/>
</dbReference>
<dbReference type="InterPro" id="IPR029058">
    <property type="entry name" value="AB_hydrolase_fold"/>
</dbReference>
<dbReference type="Gene3D" id="3.40.50.1820">
    <property type="entry name" value="alpha/beta hydrolase"/>
    <property type="match status" value="1"/>
</dbReference>
<keyword evidence="1" id="KW-0378">Hydrolase</keyword>
<dbReference type="OMA" id="NLCVRGN"/>
<sequence length="310" mass="35364">MSKKYDIYPEFQNMVQLEMETEEATLELFRQLNQGSIALLENNKSDDVIKITKEKIKSYDGEEIEIQIFEPQDIKENAPCLVYYHGGGFMAKTFEHHVRLIREYTLGVGCKIVLVDYRIALDYPFPTCVEDCYSALKWVYENAESLNIDTNKIAVGGDSAGGNLSAVMSQMARDRKGPALCFQMLIYPTTAIEETESMKLFDDTPVWNCNLSKLMWKVYLRNGDMGMRPYFAPIEAESLKDLPPAYVEVNEFDPLRDEGIEYANALTKNGVKVELVQLKGTVHAYDLIAESNITKESVKRRINLLKEAFN</sequence>
<dbReference type="EMBL" id="AB499261">
    <property type="protein sequence ID" value="BAV13160.1"/>
    <property type="molecule type" value="Genomic_DNA"/>
</dbReference>
<organism evidence="3">
    <name type="scientific">Clostridium cellulovorans</name>
    <dbReference type="NCBI Taxonomy" id="1493"/>
    <lineage>
        <taxon>Bacteria</taxon>
        <taxon>Bacillati</taxon>
        <taxon>Bacillota</taxon>
        <taxon>Clostridia</taxon>
        <taxon>Eubacteriales</taxon>
        <taxon>Clostridiaceae</taxon>
        <taxon>Clostridium</taxon>
    </lineage>
</organism>
<dbReference type="SUPFAM" id="SSF53474">
    <property type="entry name" value="alpha/beta-Hydrolases"/>
    <property type="match status" value="1"/>
</dbReference>
<evidence type="ECO:0000313" key="3">
    <source>
        <dbReference type="EMBL" id="BAV13160.1"/>
    </source>
</evidence>
<reference evidence="3" key="1">
    <citation type="submission" date="2009-04" db="EMBL/GenBank/DDBJ databases">
        <title>Clostridium cellulovorans cellulosomal and noncellulosomal genes.</title>
        <authorList>
            <person name="Tamaru Y."/>
        </authorList>
    </citation>
    <scope>NUCLEOTIDE SEQUENCE</scope>
</reference>
<dbReference type="PANTHER" id="PTHR48081">
    <property type="entry name" value="AB HYDROLASE SUPERFAMILY PROTEIN C4A8.06C"/>
    <property type="match status" value="1"/>
</dbReference>
<dbReference type="GO" id="GO:0016787">
    <property type="term" value="F:hydrolase activity"/>
    <property type="evidence" value="ECO:0007669"/>
    <property type="project" value="UniProtKB-KW"/>
</dbReference>
<dbReference type="AlphaFoldDB" id="A0A173N0F4"/>
<protein>
    <submittedName>
        <fullName evidence="3">Lipase and esterase</fullName>
    </submittedName>
</protein>
<accession>A0A173N0F4</accession>
<dbReference type="PANTHER" id="PTHR48081:SF8">
    <property type="entry name" value="ALPHA_BETA HYDROLASE FOLD-3 DOMAIN-CONTAINING PROTEIN-RELATED"/>
    <property type="match status" value="1"/>
</dbReference>
<dbReference type="InterPro" id="IPR050300">
    <property type="entry name" value="GDXG_lipolytic_enzyme"/>
</dbReference>
<feature type="domain" description="Alpha/beta hydrolase fold-3" evidence="2">
    <location>
        <begin position="81"/>
        <end position="285"/>
    </location>
</feature>
<proteinExistence type="predicted"/>